<dbReference type="CDD" id="cd18787">
    <property type="entry name" value="SF2_C_DEAD"/>
    <property type="match status" value="1"/>
</dbReference>
<dbReference type="InterPro" id="IPR014001">
    <property type="entry name" value="Helicase_ATP-bd"/>
</dbReference>
<dbReference type="AlphaFoldDB" id="A0A0A8KZE6"/>
<organism evidence="10 11">
    <name type="scientific">Kluyveromyces dobzhanskii CBS 2104</name>
    <dbReference type="NCBI Taxonomy" id="1427455"/>
    <lineage>
        <taxon>Eukaryota</taxon>
        <taxon>Fungi</taxon>
        <taxon>Dikarya</taxon>
        <taxon>Ascomycota</taxon>
        <taxon>Saccharomycotina</taxon>
        <taxon>Saccharomycetes</taxon>
        <taxon>Saccharomycetales</taxon>
        <taxon>Saccharomycetaceae</taxon>
        <taxon>Kluyveromyces</taxon>
    </lineage>
</organism>
<evidence type="ECO:0000259" key="8">
    <source>
        <dbReference type="PROSITE" id="PS51192"/>
    </source>
</evidence>
<comment type="catalytic activity">
    <reaction evidence="6">
        <text>ATP + H2O = ADP + phosphate + H(+)</text>
        <dbReference type="Rhea" id="RHEA:13065"/>
        <dbReference type="ChEBI" id="CHEBI:15377"/>
        <dbReference type="ChEBI" id="CHEBI:15378"/>
        <dbReference type="ChEBI" id="CHEBI:30616"/>
        <dbReference type="ChEBI" id="CHEBI:43474"/>
        <dbReference type="ChEBI" id="CHEBI:456216"/>
        <dbReference type="EC" id="3.6.4.13"/>
    </reaction>
</comment>
<dbReference type="PROSITE" id="PS51192">
    <property type="entry name" value="HELICASE_ATP_BIND_1"/>
    <property type="match status" value="1"/>
</dbReference>
<dbReference type="InterPro" id="IPR027417">
    <property type="entry name" value="P-loop_NTPase"/>
</dbReference>
<keyword evidence="2" id="KW-0547">Nucleotide-binding</keyword>
<dbReference type="PANTHER" id="PTHR47960">
    <property type="entry name" value="DEAD-BOX ATP-DEPENDENT RNA HELICASE 50"/>
    <property type="match status" value="1"/>
</dbReference>
<dbReference type="Pfam" id="PF00271">
    <property type="entry name" value="Helicase_C"/>
    <property type="match status" value="1"/>
</dbReference>
<feature type="domain" description="Helicase ATP-binding" evidence="8">
    <location>
        <begin position="181"/>
        <end position="368"/>
    </location>
</feature>
<dbReference type="Proteomes" id="UP000031516">
    <property type="component" value="Unassembled WGS sequence"/>
</dbReference>
<dbReference type="OrthoDB" id="10256233at2759"/>
<dbReference type="EMBL" id="CCBQ010000012">
    <property type="protein sequence ID" value="CDO92120.1"/>
    <property type="molecule type" value="Genomic_DNA"/>
</dbReference>
<dbReference type="SMART" id="SM00490">
    <property type="entry name" value="HELICc"/>
    <property type="match status" value="1"/>
</dbReference>
<evidence type="ECO:0000313" key="10">
    <source>
        <dbReference type="EMBL" id="CDO92120.1"/>
    </source>
</evidence>
<dbReference type="Gene3D" id="3.40.50.300">
    <property type="entry name" value="P-loop containing nucleotide triphosphate hydrolases"/>
    <property type="match status" value="2"/>
</dbReference>
<evidence type="ECO:0000256" key="2">
    <source>
        <dbReference type="ARBA" id="ARBA00022741"/>
    </source>
</evidence>
<dbReference type="EC" id="3.6.4.13" evidence="1"/>
<feature type="region of interest" description="Disordered" evidence="7">
    <location>
        <begin position="28"/>
        <end position="96"/>
    </location>
</feature>
<protein>
    <recommendedName>
        <fullName evidence="1">RNA helicase</fullName>
        <ecNumber evidence="1">3.6.4.13</ecNumber>
    </recommendedName>
</protein>
<comment type="caution">
    <text evidence="10">The sequence shown here is derived from an EMBL/GenBank/DDBJ whole genome shotgun (WGS) entry which is preliminary data.</text>
</comment>
<keyword evidence="11" id="KW-1185">Reference proteome</keyword>
<sequence>MLVMYSRLYSVTQARYFSLSTRVNAVSSYSSSNARSNGKPKSRVDSKWSTRTKPPVKSWKDNSKPNYRKDLKEDVRGRPSQKRDQQKQQFKYGEYGNLSEGDPTILERSKRIVSKINDFSQLKILPEVRDKLMDVIASESLLNKSLKNVEYNPEESNVQEFKKSLKPSPIQTTTIYQTSKTLMDPQLQVRLIAAETGSGKTMAYLIPLVDYLKRVESENPAWESMKSKAIVRSIILLPTHELVEQVYQTVAKLQPALGMHTYKWDAGSSYKGFVEALKGRIDIMVTTPGKILSLFNISMVNRPDRILSQVKFLVMDEADTLLDKSWVEDSYSTIKHMQNLNHVLFCSATIPKEFQKTITRLFPSVGVIASPNLHKINHKNQIKLINADMAPYKGSKNKALAQILYSINRDNIDPGFEKRAVVFVNEKENVPAVAAKLTNQYGHDVVALTGNDSVEERLEKIGPFMSPPQRIAKVKLGKIDPENTKAKRIPNSNIVIEEAPEGSSESAFESTLKVLVTTDVLARGINFRGCRYVVLYDIPNTPVDLVHRVGRTGRMNQKGSVFIITGKRVKNWVKGIPSIVSKNVTIS</sequence>
<dbReference type="GO" id="GO:0005524">
    <property type="term" value="F:ATP binding"/>
    <property type="evidence" value="ECO:0007669"/>
    <property type="project" value="UniProtKB-KW"/>
</dbReference>
<evidence type="ECO:0000256" key="5">
    <source>
        <dbReference type="ARBA" id="ARBA00022840"/>
    </source>
</evidence>
<keyword evidence="4" id="KW-0347">Helicase</keyword>
<name>A0A0A8KZE6_9SACH</name>
<dbReference type="PROSITE" id="PS51194">
    <property type="entry name" value="HELICASE_CTER"/>
    <property type="match status" value="1"/>
</dbReference>
<dbReference type="SUPFAM" id="SSF52540">
    <property type="entry name" value="P-loop containing nucleoside triphosphate hydrolases"/>
    <property type="match status" value="1"/>
</dbReference>
<evidence type="ECO:0000256" key="6">
    <source>
        <dbReference type="ARBA" id="ARBA00047984"/>
    </source>
</evidence>
<keyword evidence="5" id="KW-0067">ATP-binding</keyword>
<evidence type="ECO:0000256" key="3">
    <source>
        <dbReference type="ARBA" id="ARBA00022801"/>
    </source>
</evidence>
<dbReference type="GO" id="GO:0016787">
    <property type="term" value="F:hydrolase activity"/>
    <property type="evidence" value="ECO:0007669"/>
    <property type="project" value="UniProtKB-KW"/>
</dbReference>
<evidence type="ECO:0000256" key="7">
    <source>
        <dbReference type="SAM" id="MobiDB-lite"/>
    </source>
</evidence>
<evidence type="ECO:0000259" key="9">
    <source>
        <dbReference type="PROSITE" id="PS51194"/>
    </source>
</evidence>
<evidence type="ECO:0000256" key="4">
    <source>
        <dbReference type="ARBA" id="ARBA00022806"/>
    </source>
</evidence>
<evidence type="ECO:0000313" key="11">
    <source>
        <dbReference type="Proteomes" id="UP000031516"/>
    </source>
</evidence>
<evidence type="ECO:0000256" key="1">
    <source>
        <dbReference type="ARBA" id="ARBA00012552"/>
    </source>
</evidence>
<feature type="domain" description="Helicase C-terminal" evidence="9">
    <location>
        <begin position="399"/>
        <end position="587"/>
    </location>
</feature>
<dbReference type="GO" id="GO:0003676">
    <property type="term" value="F:nucleic acid binding"/>
    <property type="evidence" value="ECO:0007669"/>
    <property type="project" value="InterPro"/>
</dbReference>
<accession>A0A0A8KZE6</accession>
<dbReference type="SMART" id="SM00487">
    <property type="entry name" value="DEXDc"/>
    <property type="match status" value="1"/>
</dbReference>
<dbReference type="InterPro" id="IPR011545">
    <property type="entry name" value="DEAD/DEAH_box_helicase_dom"/>
</dbReference>
<keyword evidence="3" id="KW-0378">Hydrolase</keyword>
<gene>
    <name evidence="10" type="ORF">KLDO_g446.t1</name>
</gene>
<proteinExistence type="predicted"/>
<dbReference type="Pfam" id="PF00270">
    <property type="entry name" value="DEAD"/>
    <property type="match status" value="1"/>
</dbReference>
<dbReference type="InterPro" id="IPR001650">
    <property type="entry name" value="Helicase_C-like"/>
</dbReference>
<dbReference type="GO" id="GO:0003724">
    <property type="term" value="F:RNA helicase activity"/>
    <property type="evidence" value="ECO:0007669"/>
    <property type="project" value="UniProtKB-EC"/>
</dbReference>
<reference evidence="10 11" key="1">
    <citation type="submission" date="2014-03" db="EMBL/GenBank/DDBJ databases">
        <title>The genome of Kluyveromyces dobzhanskii.</title>
        <authorList>
            <person name="Nystedt B."/>
            <person name="Astrom S."/>
        </authorList>
    </citation>
    <scope>NUCLEOTIDE SEQUENCE [LARGE SCALE GENOMIC DNA]</scope>
    <source>
        <strain evidence="10 11">CBS 2104</strain>
    </source>
</reference>
<feature type="compositionally biased region" description="Basic and acidic residues" evidence="7">
    <location>
        <begin position="58"/>
        <end position="86"/>
    </location>
</feature>